<feature type="transmembrane region" description="Helical" evidence="1">
    <location>
        <begin position="38"/>
        <end position="63"/>
    </location>
</feature>
<gene>
    <name evidence="2" type="ORF">ODALV1_LOCUS7696</name>
</gene>
<dbReference type="Proteomes" id="UP001642540">
    <property type="component" value="Unassembled WGS sequence"/>
</dbReference>
<reference evidence="2 3" key="1">
    <citation type="submission" date="2024-08" db="EMBL/GenBank/DDBJ databases">
        <authorList>
            <person name="Cucini C."/>
            <person name="Frati F."/>
        </authorList>
    </citation>
    <scope>NUCLEOTIDE SEQUENCE [LARGE SCALE GENOMIC DNA]</scope>
</reference>
<keyword evidence="1" id="KW-0812">Transmembrane</keyword>
<name>A0ABP1Q9C3_9HEXA</name>
<dbReference type="EMBL" id="CAXLJM020000024">
    <property type="protein sequence ID" value="CAL8090597.1"/>
    <property type="molecule type" value="Genomic_DNA"/>
</dbReference>
<proteinExistence type="predicted"/>
<feature type="transmembrane region" description="Helical" evidence="1">
    <location>
        <begin position="75"/>
        <end position="96"/>
    </location>
</feature>
<evidence type="ECO:0000256" key="1">
    <source>
        <dbReference type="SAM" id="Phobius"/>
    </source>
</evidence>
<evidence type="ECO:0000313" key="2">
    <source>
        <dbReference type="EMBL" id="CAL8090597.1"/>
    </source>
</evidence>
<evidence type="ECO:0000313" key="3">
    <source>
        <dbReference type="Proteomes" id="UP001642540"/>
    </source>
</evidence>
<evidence type="ECO:0008006" key="4">
    <source>
        <dbReference type="Google" id="ProtNLM"/>
    </source>
</evidence>
<comment type="caution">
    <text evidence="2">The sequence shown here is derived from an EMBL/GenBank/DDBJ whole genome shotgun (WGS) entry which is preliminary data.</text>
</comment>
<protein>
    <recommendedName>
        <fullName evidence="4">Gustatory receptor</fullName>
    </recommendedName>
</protein>
<keyword evidence="3" id="KW-1185">Reference proteome</keyword>
<keyword evidence="1" id="KW-1133">Transmembrane helix</keyword>
<feature type="transmembrane region" description="Helical" evidence="1">
    <location>
        <begin position="168"/>
        <end position="192"/>
    </location>
</feature>
<keyword evidence="1" id="KW-0472">Membrane</keyword>
<accession>A0ABP1Q9C3</accession>
<sequence>MWPEYLRIYVVLQKIIPQRVIYNVETARFEVNPKNCRLYWWVNSQVVQANFVTLFRLLYYLAYDEEATGLSFVEFIVDLLIWAVTFIHMISTWTYWKKKDEIVFFLNQLYAHRKPTEYMMKPTFAGNGNPLTIAKSVVSSAAPSFSKAIVNYRVSLLIWEAVQRYGSILFPSLILAGYLVNVVTTFSCIKLFDQLPLMILVMLVVLDVSVFANTYTIHIFGLVMVFDFETFIQGWKRELKSKQCRRILRACFPIRLRMGQFFALNRESILITAEQIVDMTVTLLLV</sequence>
<organism evidence="2 3">
    <name type="scientific">Orchesella dallaii</name>
    <dbReference type="NCBI Taxonomy" id="48710"/>
    <lineage>
        <taxon>Eukaryota</taxon>
        <taxon>Metazoa</taxon>
        <taxon>Ecdysozoa</taxon>
        <taxon>Arthropoda</taxon>
        <taxon>Hexapoda</taxon>
        <taxon>Collembola</taxon>
        <taxon>Entomobryomorpha</taxon>
        <taxon>Entomobryoidea</taxon>
        <taxon>Orchesellidae</taxon>
        <taxon>Orchesellinae</taxon>
        <taxon>Orchesella</taxon>
    </lineage>
</organism>
<feature type="transmembrane region" description="Helical" evidence="1">
    <location>
        <begin position="198"/>
        <end position="226"/>
    </location>
</feature>